<reference evidence="13" key="1">
    <citation type="journal article" date="2019" name="Int. J. Syst. Evol. Microbiol.">
        <title>The Global Catalogue of Microorganisms (GCM) 10K type strain sequencing project: providing services to taxonomists for standard genome sequencing and annotation.</title>
        <authorList>
            <consortium name="The Broad Institute Genomics Platform"/>
            <consortium name="The Broad Institute Genome Sequencing Center for Infectious Disease"/>
            <person name="Wu L."/>
            <person name="Ma J."/>
        </authorList>
    </citation>
    <scope>NUCLEOTIDE SEQUENCE [LARGE SCALE GENOMIC DNA]</scope>
    <source>
        <strain evidence="13">KCTC 42456</strain>
    </source>
</reference>
<evidence type="ECO:0000256" key="9">
    <source>
        <dbReference type="ARBA" id="ARBA00023295"/>
    </source>
</evidence>
<evidence type="ECO:0000256" key="5">
    <source>
        <dbReference type="ARBA" id="ARBA00022801"/>
    </source>
</evidence>
<comment type="cofactor">
    <cofactor evidence="10">
        <name>[4Fe-4S] cluster</name>
        <dbReference type="ChEBI" id="CHEBI:49883"/>
    </cofactor>
    <text evidence="10">Binds 1 [4Fe-4S] cluster.</text>
</comment>
<evidence type="ECO:0000256" key="8">
    <source>
        <dbReference type="ARBA" id="ARBA00023204"/>
    </source>
</evidence>
<feature type="domain" description="HhH-GPD" evidence="11">
    <location>
        <begin position="39"/>
        <end position="187"/>
    </location>
</feature>
<keyword evidence="3 10" id="KW-0479">Metal-binding</keyword>
<dbReference type="InterPro" id="IPR003651">
    <property type="entry name" value="Endonuclease3_FeS-loop_motif"/>
</dbReference>
<accession>A0ABW5TN52</accession>
<dbReference type="EC" id="4.2.99.18" evidence="10"/>
<dbReference type="PANTHER" id="PTHR10359:SF18">
    <property type="entry name" value="ENDONUCLEASE III"/>
    <property type="match status" value="1"/>
</dbReference>
<dbReference type="CDD" id="cd00056">
    <property type="entry name" value="ENDO3c"/>
    <property type="match status" value="1"/>
</dbReference>
<keyword evidence="10" id="KW-0238">DNA-binding</keyword>
<dbReference type="InterPro" id="IPR003265">
    <property type="entry name" value="HhH-GPD_domain"/>
</dbReference>
<dbReference type="InterPro" id="IPR000445">
    <property type="entry name" value="HhH_motif"/>
</dbReference>
<keyword evidence="10 12" id="KW-0456">Lyase</keyword>
<evidence type="ECO:0000313" key="12">
    <source>
        <dbReference type="EMBL" id="MFD2730706.1"/>
    </source>
</evidence>
<evidence type="ECO:0000313" key="13">
    <source>
        <dbReference type="Proteomes" id="UP001597546"/>
    </source>
</evidence>
<keyword evidence="12" id="KW-0540">Nuclease</keyword>
<evidence type="ECO:0000256" key="3">
    <source>
        <dbReference type="ARBA" id="ARBA00022723"/>
    </source>
</evidence>
<keyword evidence="2 10" id="KW-0004">4Fe-4S</keyword>
<sequence>MLKKERYEAFVGYFSKNQPQAETELNYSNPYELLVAVILSAQCTDKRINQITPKLFERFPNPESLAASTSDEVFTYIRSVSYPNNKAKHLVGMAKILLNEFKGIVPEEIIDLQKMPGVGRKTANVIASVIYNAPAMAVDTHVFRVSNRLGLTTAAKTPLAVEKQLVKYLPQETIHVAHHWLILHGRYICLARSPKCEICPISHFCKYYDAQNTPAALKRKEEADAKKAKQKAQKLKKDKIARELMKRAVK</sequence>
<dbReference type="Gene3D" id="1.10.1670.10">
    <property type="entry name" value="Helix-hairpin-Helix base-excision DNA repair enzymes (C-terminal)"/>
    <property type="match status" value="1"/>
</dbReference>
<keyword evidence="13" id="KW-1185">Reference proteome</keyword>
<feature type="binding site" evidence="10">
    <location>
        <position position="196"/>
    </location>
    <ligand>
        <name>[4Fe-4S] cluster</name>
        <dbReference type="ChEBI" id="CHEBI:49883"/>
    </ligand>
</feature>
<keyword evidence="4 10" id="KW-0227">DNA damage</keyword>
<dbReference type="Gene3D" id="1.10.340.30">
    <property type="entry name" value="Hypothetical protein, domain 2"/>
    <property type="match status" value="1"/>
</dbReference>
<evidence type="ECO:0000256" key="1">
    <source>
        <dbReference type="ARBA" id="ARBA00008343"/>
    </source>
</evidence>
<keyword evidence="5 10" id="KW-0378">Hydrolase</keyword>
<dbReference type="InterPro" id="IPR005759">
    <property type="entry name" value="Nth"/>
</dbReference>
<evidence type="ECO:0000256" key="6">
    <source>
        <dbReference type="ARBA" id="ARBA00023004"/>
    </source>
</evidence>
<keyword evidence="12" id="KW-0255">Endonuclease</keyword>
<comment type="caution">
    <text evidence="12">The sequence shown here is derived from an EMBL/GenBank/DDBJ whole genome shotgun (WGS) entry which is preliminary data.</text>
</comment>
<gene>
    <name evidence="10 12" type="primary">nth</name>
    <name evidence="12" type="ORF">ACFSSE_03240</name>
</gene>
<dbReference type="SUPFAM" id="SSF48150">
    <property type="entry name" value="DNA-glycosylase"/>
    <property type="match status" value="1"/>
</dbReference>
<proteinExistence type="inferred from homology"/>
<dbReference type="Proteomes" id="UP001597546">
    <property type="component" value="Unassembled WGS sequence"/>
</dbReference>
<name>A0ABW5TN52_9SPHI</name>
<dbReference type="Pfam" id="PF00730">
    <property type="entry name" value="HhH-GPD"/>
    <property type="match status" value="1"/>
</dbReference>
<dbReference type="Pfam" id="PF10576">
    <property type="entry name" value="EndIII_4Fe-2S"/>
    <property type="match status" value="1"/>
</dbReference>
<keyword evidence="6 10" id="KW-0408">Iron</keyword>
<evidence type="ECO:0000256" key="4">
    <source>
        <dbReference type="ARBA" id="ARBA00022763"/>
    </source>
</evidence>
<dbReference type="RefSeq" id="WP_379040488.1">
    <property type="nucleotide sequence ID" value="NZ_JBHSKW010000005.1"/>
</dbReference>
<evidence type="ECO:0000259" key="11">
    <source>
        <dbReference type="SMART" id="SM00478"/>
    </source>
</evidence>
<dbReference type="SMART" id="SM00478">
    <property type="entry name" value="ENDO3c"/>
    <property type="match status" value="1"/>
</dbReference>
<comment type="function">
    <text evidence="10">DNA repair enzyme that has both DNA N-glycosylase activity and AP-lyase activity. The DNA N-glycosylase activity releases various damaged pyrimidines from DNA by cleaving the N-glycosidic bond, leaving an AP (apurinic/apyrimidinic) site. The AP-lyase activity cleaves the phosphodiester bond 3' to the AP site by a beta-elimination, leaving a 3'-terminal unsaturated sugar and a product with a terminal 5'-phosphate.</text>
</comment>
<keyword evidence="9 10" id="KW-0326">Glycosidase</keyword>
<evidence type="ECO:0000256" key="7">
    <source>
        <dbReference type="ARBA" id="ARBA00023014"/>
    </source>
</evidence>
<dbReference type="NCBIfam" id="TIGR01083">
    <property type="entry name" value="nth"/>
    <property type="match status" value="1"/>
</dbReference>
<dbReference type="EMBL" id="JBHULV010000008">
    <property type="protein sequence ID" value="MFD2730706.1"/>
    <property type="molecule type" value="Genomic_DNA"/>
</dbReference>
<protein>
    <recommendedName>
        <fullName evidence="10">Endonuclease III</fullName>
        <ecNumber evidence="10">4.2.99.18</ecNumber>
    </recommendedName>
    <alternativeName>
        <fullName evidence="10">DNA-(apurinic or apyrimidinic site) lyase</fullName>
    </alternativeName>
</protein>
<evidence type="ECO:0000256" key="2">
    <source>
        <dbReference type="ARBA" id="ARBA00022485"/>
    </source>
</evidence>
<feature type="binding site" evidence="10">
    <location>
        <position position="189"/>
    </location>
    <ligand>
        <name>[4Fe-4S] cluster</name>
        <dbReference type="ChEBI" id="CHEBI:49883"/>
    </ligand>
</feature>
<evidence type="ECO:0000256" key="10">
    <source>
        <dbReference type="HAMAP-Rule" id="MF_00942"/>
    </source>
</evidence>
<keyword evidence="8 10" id="KW-0234">DNA repair</keyword>
<dbReference type="PROSITE" id="PS00764">
    <property type="entry name" value="ENDONUCLEASE_III_1"/>
    <property type="match status" value="1"/>
</dbReference>
<dbReference type="HAMAP" id="MF_00942">
    <property type="entry name" value="Nth"/>
    <property type="match status" value="1"/>
</dbReference>
<feature type="binding site" evidence="10">
    <location>
        <position position="205"/>
    </location>
    <ligand>
        <name>[4Fe-4S] cluster</name>
        <dbReference type="ChEBI" id="CHEBI:49883"/>
    </ligand>
</feature>
<organism evidence="12 13">
    <name type="scientific">Pedobacter alpinus</name>
    <dbReference type="NCBI Taxonomy" id="1590643"/>
    <lineage>
        <taxon>Bacteria</taxon>
        <taxon>Pseudomonadati</taxon>
        <taxon>Bacteroidota</taxon>
        <taxon>Sphingobacteriia</taxon>
        <taxon>Sphingobacteriales</taxon>
        <taxon>Sphingobacteriaceae</taxon>
        <taxon>Pedobacter</taxon>
    </lineage>
</organism>
<dbReference type="InterPro" id="IPR023170">
    <property type="entry name" value="HhH_base_excis_C"/>
</dbReference>
<dbReference type="Pfam" id="PF00633">
    <property type="entry name" value="HHH"/>
    <property type="match status" value="1"/>
</dbReference>
<dbReference type="InterPro" id="IPR004035">
    <property type="entry name" value="Endouclease-III_FeS-bd_BS"/>
</dbReference>
<dbReference type="GO" id="GO:0140078">
    <property type="term" value="F:class I DNA-(apurinic or apyrimidinic site) endonuclease activity"/>
    <property type="evidence" value="ECO:0007669"/>
    <property type="project" value="UniProtKB-EC"/>
</dbReference>
<dbReference type="PIRSF" id="PIRSF001435">
    <property type="entry name" value="Nth"/>
    <property type="match status" value="1"/>
</dbReference>
<dbReference type="SMART" id="SM00525">
    <property type="entry name" value="FES"/>
    <property type="match status" value="1"/>
</dbReference>
<dbReference type="InterPro" id="IPR011257">
    <property type="entry name" value="DNA_glycosylase"/>
</dbReference>
<comment type="catalytic activity">
    <reaction evidence="10">
        <text>2'-deoxyribonucleotide-(2'-deoxyribose 5'-phosphate)-2'-deoxyribonucleotide-DNA = a 3'-end 2'-deoxyribonucleotide-(2,3-dehydro-2,3-deoxyribose 5'-phosphate)-DNA + a 5'-end 5'-phospho-2'-deoxyribonucleoside-DNA + H(+)</text>
        <dbReference type="Rhea" id="RHEA:66592"/>
        <dbReference type="Rhea" id="RHEA-COMP:13180"/>
        <dbReference type="Rhea" id="RHEA-COMP:16897"/>
        <dbReference type="Rhea" id="RHEA-COMP:17067"/>
        <dbReference type="ChEBI" id="CHEBI:15378"/>
        <dbReference type="ChEBI" id="CHEBI:136412"/>
        <dbReference type="ChEBI" id="CHEBI:157695"/>
        <dbReference type="ChEBI" id="CHEBI:167181"/>
        <dbReference type="EC" id="4.2.99.18"/>
    </reaction>
</comment>
<feature type="binding site" evidence="10">
    <location>
        <position position="199"/>
    </location>
    <ligand>
        <name>[4Fe-4S] cluster</name>
        <dbReference type="ChEBI" id="CHEBI:49883"/>
    </ligand>
</feature>
<keyword evidence="7 10" id="KW-0411">Iron-sulfur</keyword>
<comment type="similarity">
    <text evidence="1 10">Belongs to the Nth/MutY family.</text>
</comment>
<dbReference type="PANTHER" id="PTHR10359">
    <property type="entry name" value="A/G-SPECIFIC ADENINE GLYCOSYLASE/ENDONUCLEASE III"/>
    <property type="match status" value="1"/>
</dbReference>